<proteinExistence type="predicted"/>
<evidence type="ECO:0000313" key="3">
    <source>
        <dbReference type="Proteomes" id="UP000799539"/>
    </source>
</evidence>
<protein>
    <submittedName>
        <fullName evidence="2">Uncharacterized protein</fullName>
    </submittedName>
</protein>
<gene>
    <name evidence="2" type="ORF">CERZMDRAFT_104765</name>
</gene>
<feature type="compositionally biased region" description="Polar residues" evidence="1">
    <location>
        <begin position="170"/>
        <end position="182"/>
    </location>
</feature>
<reference evidence="2" key="1">
    <citation type="journal article" date="2020" name="Stud. Mycol.">
        <title>101 Dothideomycetes genomes: a test case for predicting lifestyles and emergence of pathogens.</title>
        <authorList>
            <person name="Haridas S."/>
            <person name="Albert R."/>
            <person name="Binder M."/>
            <person name="Bloem J."/>
            <person name="Labutti K."/>
            <person name="Salamov A."/>
            <person name="Andreopoulos B."/>
            <person name="Baker S."/>
            <person name="Barry K."/>
            <person name="Bills G."/>
            <person name="Bluhm B."/>
            <person name="Cannon C."/>
            <person name="Castanera R."/>
            <person name="Culley D."/>
            <person name="Daum C."/>
            <person name="Ezra D."/>
            <person name="Gonzalez J."/>
            <person name="Henrissat B."/>
            <person name="Kuo A."/>
            <person name="Liang C."/>
            <person name="Lipzen A."/>
            <person name="Lutzoni F."/>
            <person name="Magnuson J."/>
            <person name="Mondo S."/>
            <person name="Nolan M."/>
            <person name="Ohm R."/>
            <person name="Pangilinan J."/>
            <person name="Park H.-J."/>
            <person name="Ramirez L."/>
            <person name="Alfaro M."/>
            <person name="Sun H."/>
            <person name="Tritt A."/>
            <person name="Yoshinaga Y."/>
            <person name="Zwiers L.-H."/>
            <person name="Turgeon B."/>
            <person name="Goodwin S."/>
            <person name="Spatafora J."/>
            <person name="Crous P."/>
            <person name="Grigoriev I."/>
        </authorList>
    </citation>
    <scope>NUCLEOTIDE SEQUENCE</scope>
    <source>
        <strain evidence="2">SCOH1-5</strain>
    </source>
</reference>
<dbReference type="OrthoDB" id="3637835at2759"/>
<dbReference type="EMBL" id="ML992664">
    <property type="protein sequence ID" value="KAF2216509.1"/>
    <property type="molecule type" value="Genomic_DNA"/>
</dbReference>
<dbReference type="Proteomes" id="UP000799539">
    <property type="component" value="Unassembled WGS sequence"/>
</dbReference>
<evidence type="ECO:0000256" key="1">
    <source>
        <dbReference type="SAM" id="MobiDB-lite"/>
    </source>
</evidence>
<evidence type="ECO:0000313" key="2">
    <source>
        <dbReference type="EMBL" id="KAF2216509.1"/>
    </source>
</evidence>
<dbReference type="AlphaFoldDB" id="A0A6A6FT02"/>
<keyword evidence="3" id="KW-1185">Reference proteome</keyword>
<feature type="compositionally biased region" description="Basic and acidic residues" evidence="1">
    <location>
        <begin position="199"/>
        <end position="210"/>
    </location>
</feature>
<sequence>MPSALVDAGDTPLWFPPASVLEESSLRSTLLQNDKAEASDKQTSTPNYMYTALKAANHLPNPPCDKPASHRPLVPLIIPTTSETFRQHYGREIQDLRIDMYELGEHELATIDHDENRVYHIGLNTGGSYSGRFANKPLLPKLEELLAGALGSNAERQAKHPGIRRRSSSSDESVTISGSPVTEPSDIPQLDGGEEQESDRDTVPVHKPDETGGANGNNGGLQASRWATMDHEVAQPRPARLLTPEPGQDETDEDRSSASPASIDSAGEWRHPPRRIQYIASFIEPSATLPAEYRAAVFLWKAASKTQLSWEQHLEKLRCLREDHTGTSLLVGQIEKDFQIENDDYDEEEIRIYEAQTGLRKKDCYGNMLTVVLAWVRCEH</sequence>
<organism evidence="2 3">
    <name type="scientific">Cercospora zeae-maydis SCOH1-5</name>
    <dbReference type="NCBI Taxonomy" id="717836"/>
    <lineage>
        <taxon>Eukaryota</taxon>
        <taxon>Fungi</taxon>
        <taxon>Dikarya</taxon>
        <taxon>Ascomycota</taxon>
        <taxon>Pezizomycotina</taxon>
        <taxon>Dothideomycetes</taxon>
        <taxon>Dothideomycetidae</taxon>
        <taxon>Mycosphaerellales</taxon>
        <taxon>Mycosphaerellaceae</taxon>
        <taxon>Cercospora</taxon>
    </lineage>
</organism>
<feature type="region of interest" description="Disordered" evidence="1">
    <location>
        <begin position="153"/>
        <end position="222"/>
    </location>
</feature>
<accession>A0A6A6FT02</accession>
<feature type="region of interest" description="Disordered" evidence="1">
    <location>
        <begin position="237"/>
        <end position="269"/>
    </location>
</feature>
<name>A0A6A6FT02_9PEZI</name>